<dbReference type="eggNOG" id="arCOG00194">
    <property type="taxonomic scope" value="Archaea"/>
</dbReference>
<dbReference type="InterPro" id="IPR027417">
    <property type="entry name" value="P-loop_NTPase"/>
</dbReference>
<dbReference type="Pfam" id="PF00005">
    <property type="entry name" value="ABC_tran"/>
    <property type="match status" value="1"/>
</dbReference>
<dbReference type="InterPro" id="IPR003593">
    <property type="entry name" value="AAA+_ATPase"/>
</dbReference>
<dbReference type="InParanoid" id="D1YXY7"/>
<dbReference type="PANTHER" id="PTHR43335:SF4">
    <property type="entry name" value="ABC TRANSPORTER, ATP-BINDING PROTEIN"/>
    <property type="match status" value="1"/>
</dbReference>
<dbReference type="PROSITE" id="PS00211">
    <property type="entry name" value="ABC_TRANSPORTER_1"/>
    <property type="match status" value="1"/>
</dbReference>
<dbReference type="InterPro" id="IPR017871">
    <property type="entry name" value="ABC_transporter-like_CS"/>
</dbReference>
<dbReference type="GeneID" id="8681219"/>
<feature type="domain" description="ABC transporter" evidence="5">
    <location>
        <begin position="4"/>
        <end position="232"/>
    </location>
</feature>
<gene>
    <name evidence="6" type="ordered locus">MCP_1237</name>
</gene>
<evidence type="ECO:0000256" key="2">
    <source>
        <dbReference type="ARBA" id="ARBA00022448"/>
    </source>
</evidence>
<dbReference type="AlphaFoldDB" id="D1YXY7"/>
<dbReference type="KEGG" id="mpd:MCP_1237"/>
<dbReference type="PANTHER" id="PTHR43335">
    <property type="entry name" value="ABC TRANSPORTER, ATP-BINDING PROTEIN"/>
    <property type="match status" value="1"/>
</dbReference>
<sequence>MNAIETHGLTKDYGNLVAVKDLDLTVKPGIVYGFLGPNGAGKSTTINMLMGFIRPTAGSASIMGLDAKTQHLEIKKITGYLPERPAFYDDLSGRGNLEYFGRLIGVEELDGRIVELLKTVGLEGRGNDRVGTYSHGMRQRLGIAVALLGSPKLLILDEPTTGLDPQGSHDIREVIKKLKSENVTIFLSSHILHEVQDISDVVGIVKKGRLIVERPIEEFLRSTEGNMPVIEIMAPRFEDAHLDLVKKIKGVGGVTRNNGFIDVTVESPALAEDINIALVNAGCRVRGIREKMPTLEDAFLKVTAEGNVEG</sequence>
<evidence type="ECO:0000256" key="4">
    <source>
        <dbReference type="ARBA" id="ARBA00022840"/>
    </source>
</evidence>
<keyword evidence="7" id="KW-1185">Reference proteome</keyword>
<dbReference type="STRING" id="304371.MCP_1237"/>
<reference evidence="6 7" key="1">
    <citation type="journal article" date="2007" name="Appl. Environ. Microbiol.">
        <title>Isolation of key methanogens for global methane emission from rice paddy fields: a novel isolate affiliated with the clone cluster rice cluster I.</title>
        <authorList>
            <person name="Sakai S."/>
            <person name="Imachi H."/>
            <person name="Sekiguchi Y."/>
            <person name="Ohashi A."/>
            <person name="Harada H."/>
            <person name="Kamagata Y."/>
        </authorList>
    </citation>
    <scope>NUCLEOTIDE SEQUENCE [LARGE SCALE GENOMIC DNA]</scope>
    <source>
        <strain evidence="7">DSM 17711 / JCM 13418 / NBRC 101707 / SANAE</strain>
    </source>
</reference>
<keyword evidence="3" id="KW-0547">Nucleotide-binding</keyword>
<keyword evidence="4" id="KW-0067">ATP-binding</keyword>
<dbReference type="OrthoDB" id="87732at2157"/>
<evidence type="ECO:0000313" key="7">
    <source>
        <dbReference type="Proteomes" id="UP000001882"/>
    </source>
</evidence>
<keyword evidence="2" id="KW-0813">Transport</keyword>
<evidence type="ECO:0000313" key="6">
    <source>
        <dbReference type="EMBL" id="BAI61309.1"/>
    </source>
</evidence>
<evidence type="ECO:0000256" key="3">
    <source>
        <dbReference type="ARBA" id="ARBA00022741"/>
    </source>
</evidence>
<protein>
    <submittedName>
        <fullName evidence="6">ABC transporter ATP binding protein</fullName>
    </submittedName>
</protein>
<reference evidence="6 7" key="2">
    <citation type="journal article" date="2008" name="Int. J. Syst. Evol. Microbiol.">
        <title>Methanocella paludicola gen. nov., sp. nov., a methane-producing archaeon, the first isolate of the lineage 'Rice Cluster I', and proposal of the new archaeal order Methanocellales ord. nov.</title>
        <authorList>
            <person name="Sakai S."/>
            <person name="Imachi H."/>
            <person name="Hanada S."/>
            <person name="Ohashi A."/>
            <person name="Harada H."/>
            <person name="Kamagata Y."/>
        </authorList>
    </citation>
    <scope>NUCLEOTIDE SEQUENCE [LARGE SCALE GENOMIC DNA]</scope>
    <source>
        <strain evidence="7">DSM 17711 / JCM 13418 / NBRC 101707 / SANAE</strain>
    </source>
</reference>
<dbReference type="Proteomes" id="UP000001882">
    <property type="component" value="Chromosome"/>
</dbReference>
<dbReference type="SUPFAM" id="SSF52540">
    <property type="entry name" value="P-loop containing nucleoside triphosphate hydrolases"/>
    <property type="match status" value="1"/>
</dbReference>
<dbReference type="Gene3D" id="3.40.50.300">
    <property type="entry name" value="P-loop containing nucleotide triphosphate hydrolases"/>
    <property type="match status" value="1"/>
</dbReference>
<name>D1YXY7_METPS</name>
<dbReference type="GO" id="GO:0005524">
    <property type="term" value="F:ATP binding"/>
    <property type="evidence" value="ECO:0007669"/>
    <property type="project" value="UniProtKB-KW"/>
</dbReference>
<comment type="similarity">
    <text evidence="1">Belongs to the ABC transporter superfamily.</text>
</comment>
<dbReference type="PATRIC" id="fig|304371.9.peg.1273"/>
<dbReference type="GO" id="GO:0016887">
    <property type="term" value="F:ATP hydrolysis activity"/>
    <property type="evidence" value="ECO:0007669"/>
    <property type="project" value="InterPro"/>
</dbReference>
<reference evidence="7" key="3">
    <citation type="journal article" date="2011" name="PLoS ONE">
        <title>Genome sequence of a mesophilic hydrogenotrophic methanogen Methanocella paludicola, the first cultivated representative of the order Methanocellales.</title>
        <authorList>
            <person name="Sakai S."/>
            <person name="Takaki Y."/>
            <person name="Shimamura S."/>
            <person name="Sekine M."/>
            <person name="Tajima T."/>
            <person name="Kosugi H."/>
            <person name="Ichikawa N."/>
            <person name="Tasumi E."/>
            <person name="Hiraki A.T."/>
            <person name="Shimizu A."/>
            <person name="Kato Y."/>
            <person name="Nishiko R."/>
            <person name="Mori K."/>
            <person name="Fujita N."/>
            <person name="Imachi H."/>
            <person name="Takai K."/>
        </authorList>
    </citation>
    <scope>NUCLEOTIDE SEQUENCE [LARGE SCALE GENOMIC DNA]</scope>
    <source>
        <strain evidence="7">DSM 17711 / JCM 13418 / NBRC 101707 / SANAE</strain>
    </source>
</reference>
<dbReference type="RefSeq" id="WP_012899988.1">
    <property type="nucleotide sequence ID" value="NC_013665.1"/>
</dbReference>
<evidence type="ECO:0000256" key="1">
    <source>
        <dbReference type="ARBA" id="ARBA00005417"/>
    </source>
</evidence>
<dbReference type="SMART" id="SM00382">
    <property type="entry name" value="AAA"/>
    <property type="match status" value="1"/>
</dbReference>
<dbReference type="PROSITE" id="PS50893">
    <property type="entry name" value="ABC_TRANSPORTER_2"/>
    <property type="match status" value="1"/>
</dbReference>
<dbReference type="EMBL" id="AP011532">
    <property type="protein sequence ID" value="BAI61309.1"/>
    <property type="molecule type" value="Genomic_DNA"/>
</dbReference>
<organism evidence="6 7">
    <name type="scientific">Methanocella paludicola (strain DSM 17711 / JCM 13418 / NBRC 101707 / SANAE)</name>
    <dbReference type="NCBI Taxonomy" id="304371"/>
    <lineage>
        <taxon>Archaea</taxon>
        <taxon>Methanobacteriati</taxon>
        <taxon>Methanobacteriota</taxon>
        <taxon>Stenosarchaea group</taxon>
        <taxon>Methanomicrobia</taxon>
        <taxon>Methanocellales</taxon>
        <taxon>Methanocellaceae</taxon>
        <taxon>Methanocella</taxon>
    </lineage>
</organism>
<proteinExistence type="inferred from homology"/>
<accession>D1YXY7</accession>
<dbReference type="InterPro" id="IPR003439">
    <property type="entry name" value="ABC_transporter-like_ATP-bd"/>
</dbReference>
<evidence type="ECO:0000259" key="5">
    <source>
        <dbReference type="PROSITE" id="PS50893"/>
    </source>
</evidence>